<comment type="caution">
    <text evidence="2">The sequence shown here is derived from an EMBL/GenBank/DDBJ whole genome shotgun (WGS) entry which is preliminary data.</text>
</comment>
<reference evidence="2 3" key="1">
    <citation type="submission" date="2023-07" db="EMBL/GenBank/DDBJ databases">
        <authorList>
            <person name="Lian W.-H."/>
        </authorList>
    </citation>
    <scope>NUCLEOTIDE SEQUENCE [LARGE SCALE GENOMIC DNA]</scope>
    <source>
        <strain evidence="2 3">SYSU DXS3180</strain>
    </source>
</reference>
<organism evidence="2 3">
    <name type="scientific">Danxiaibacter flavus</name>
    <dbReference type="NCBI Taxonomy" id="3049108"/>
    <lineage>
        <taxon>Bacteria</taxon>
        <taxon>Pseudomonadati</taxon>
        <taxon>Bacteroidota</taxon>
        <taxon>Chitinophagia</taxon>
        <taxon>Chitinophagales</taxon>
        <taxon>Chitinophagaceae</taxon>
        <taxon>Danxiaibacter</taxon>
    </lineage>
</organism>
<protein>
    <submittedName>
        <fullName evidence="2">Uncharacterized protein</fullName>
    </submittedName>
</protein>
<feature type="signal peptide" evidence="1">
    <location>
        <begin position="1"/>
        <end position="19"/>
    </location>
</feature>
<evidence type="ECO:0000313" key="2">
    <source>
        <dbReference type="EMBL" id="MEX6689180.1"/>
    </source>
</evidence>
<gene>
    <name evidence="2" type="ORF">QTN47_16850</name>
</gene>
<keyword evidence="3" id="KW-1185">Reference proteome</keyword>
<keyword evidence="1" id="KW-0732">Signal</keyword>
<accession>A0ABV3ZHZ0</accession>
<dbReference type="RefSeq" id="WP_369330587.1">
    <property type="nucleotide sequence ID" value="NZ_JAULBC010000005.1"/>
</dbReference>
<name>A0ABV3ZHZ0_9BACT</name>
<evidence type="ECO:0000313" key="3">
    <source>
        <dbReference type="Proteomes" id="UP001560573"/>
    </source>
</evidence>
<proteinExistence type="predicted"/>
<feature type="chain" id="PRO_5046789974" evidence="1">
    <location>
        <begin position="20"/>
        <end position="651"/>
    </location>
</feature>
<evidence type="ECO:0000256" key="1">
    <source>
        <dbReference type="SAM" id="SignalP"/>
    </source>
</evidence>
<dbReference type="Proteomes" id="UP001560573">
    <property type="component" value="Unassembled WGS sequence"/>
</dbReference>
<dbReference type="EMBL" id="JAULBC010000005">
    <property type="protein sequence ID" value="MEX6689180.1"/>
    <property type="molecule type" value="Genomic_DNA"/>
</dbReference>
<sequence>MKKCFSFIILLFLCLDALAQSFSKTLPICSGTYTYTVTMQLDKSIKVSILDLNDSTRKVGYSYSGNDVVDFKNIFKTQFLRLSNPAISCSADEQNKLVLEGNEIWNKMQVLVLQTQSQVYSNTVPIGSESYRYTGSFNSDNAMKISIENVNDASKKIEYTYSGQDVTAFMGVFQRNFLKVDGISATDPEKDIMLKEGNNLWLQLISMRPLAKPSFAPEAGTLSVAKKIPYYISLKDSATGKDRFFGSQEYDVQDVHIEFNSGYIENIYVTLLIKGIPRTYQNIYGIGFTSVENQNKLRTIRLFQKGAKAFPSKKRTSVDKAMVSPDNFTFINLGELLNYKPRLEVDRRDYSPMDTAIILYGGQNVTLYKEQTNKLLEARIYTDFVGLQDDKPNGLVQTEVEKRININSNQLQTPRFIYGIFKSVGIFQFIKPSITLSKLEQHNKRLILGDLDSIKLNPGNNDTAALTKNLNRYATPLQLYQHQSFTAGFDLNVVFFSNHNLKYNLYLNLGTRLGVTPVTDSATNISGNSITKTGVVSEYAVNTLQIIPEARLIFLPEERLNFSIAYRALFIKPFSSSVQLLSFDKQDPDKFLVKKNAWLNTLELLIAFNVSKTGDAKLFGRVRFNSEVNNYKNNFAQIQLGYSAYILGSSK</sequence>